<accession>A0A5C6DLH9</accession>
<feature type="modified residue" description="4-aspartylphosphate" evidence="6">
    <location>
        <position position="56"/>
    </location>
</feature>
<dbReference type="SMART" id="SM00448">
    <property type="entry name" value="REC"/>
    <property type="match status" value="1"/>
</dbReference>
<keyword evidence="3" id="KW-0805">Transcription regulation</keyword>
<feature type="domain" description="OmpR/PhoB-type" evidence="9">
    <location>
        <begin position="140"/>
        <end position="239"/>
    </location>
</feature>
<evidence type="ECO:0000256" key="6">
    <source>
        <dbReference type="PROSITE-ProRule" id="PRU00169"/>
    </source>
</evidence>
<organism evidence="10 11">
    <name type="scientific">Novipirellula aureliae</name>
    <dbReference type="NCBI Taxonomy" id="2527966"/>
    <lineage>
        <taxon>Bacteria</taxon>
        <taxon>Pseudomonadati</taxon>
        <taxon>Planctomycetota</taxon>
        <taxon>Planctomycetia</taxon>
        <taxon>Pirellulales</taxon>
        <taxon>Pirellulaceae</taxon>
        <taxon>Novipirellula</taxon>
    </lineage>
</organism>
<gene>
    <name evidence="10" type="primary">regX3</name>
    <name evidence="10" type="ORF">Q31b_49490</name>
</gene>
<dbReference type="Pfam" id="PF00486">
    <property type="entry name" value="Trans_reg_C"/>
    <property type="match status" value="1"/>
</dbReference>
<dbReference type="InterPro" id="IPR036388">
    <property type="entry name" value="WH-like_DNA-bd_sf"/>
</dbReference>
<evidence type="ECO:0000256" key="2">
    <source>
        <dbReference type="ARBA" id="ARBA00023012"/>
    </source>
</evidence>
<dbReference type="GO" id="GO:0006355">
    <property type="term" value="P:regulation of DNA-templated transcription"/>
    <property type="evidence" value="ECO:0007669"/>
    <property type="project" value="InterPro"/>
</dbReference>
<keyword evidence="2" id="KW-0902">Two-component regulatory system</keyword>
<dbReference type="SMART" id="SM00862">
    <property type="entry name" value="Trans_reg_C"/>
    <property type="match status" value="1"/>
</dbReference>
<keyword evidence="1 6" id="KW-0597">Phosphoprotein</keyword>
<protein>
    <submittedName>
        <fullName evidence="10">Sensory transduction protein regX3</fullName>
    </submittedName>
</protein>
<evidence type="ECO:0000256" key="5">
    <source>
        <dbReference type="ARBA" id="ARBA00023163"/>
    </source>
</evidence>
<feature type="domain" description="Response regulatory" evidence="8">
    <location>
        <begin position="5"/>
        <end position="121"/>
    </location>
</feature>
<dbReference type="PANTHER" id="PTHR48111">
    <property type="entry name" value="REGULATOR OF RPOS"/>
    <property type="match status" value="1"/>
</dbReference>
<dbReference type="Gene3D" id="3.40.50.2300">
    <property type="match status" value="1"/>
</dbReference>
<dbReference type="Gene3D" id="1.10.10.10">
    <property type="entry name" value="Winged helix-like DNA-binding domain superfamily/Winged helix DNA-binding domain"/>
    <property type="match status" value="1"/>
</dbReference>
<dbReference type="PANTHER" id="PTHR48111:SF21">
    <property type="entry name" value="DNA-BINDING DUAL MASTER TRANSCRIPTIONAL REGULATOR RPAA"/>
    <property type="match status" value="1"/>
</dbReference>
<comment type="caution">
    <text evidence="10">The sequence shown here is derived from an EMBL/GenBank/DDBJ whole genome shotgun (WGS) entry which is preliminary data.</text>
</comment>
<dbReference type="InterPro" id="IPR001867">
    <property type="entry name" value="OmpR/PhoB-type_DNA-bd"/>
</dbReference>
<name>A0A5C6DLH9_9BACT</name>
<dbReference type="InterPro" id="IPR001789">
    <property type="entry name" value="Sig_transdc_resp-reg_receiver"/>
</dbReference>
<keyword evidence="5" id="KW-0804">Transcription</keyword>
<evidence type="ECO:0000313" key="10">
    <source>
        <dbReference type="EMBL" id="TWU36667.1"/>
    </source>
</evidence>
<dbReference type="GO" id="GO:0032993">
    <property type="term" value="C:protein-DNA complex"/>
    <property type="evidence" value="ECO:0007669"/>
    <property type="project" value="TreeGrafter"/>
</dbReference>
<evidence type="ECO:0000256" key="7">
    <source>
        <dbReference type="PROSITE-ProRule" id="PRU01091"/>
    </source>
</evidence>
<dbReference type="CDD" id="cd17574">
    <property type="entry name" value="REC_OmpR"/>
    <property type="match status" value="1"/>
</dbReference>
<dbReference type="GO" id="GO:0005829">
    <property type="term" value="C:cytosol"/>
    <property type="evidence" value="ECO:0007669"/>
    <property type="project" value="TreeGrafter"/>
</dbReference>
<dbReference type="PROSITE" id="PS50110">
    <property type="entry name" value="RESPONSE_REGULATORY"/>
    <property type="match status" value="1"/>
</dbReference>
<evidence type="ECO:0000259" key="9">
    <source>
        <dbReference type="PROSITE" id="PS51755"/>
    </source>
</evidence>
<dbReference type="Proteomes" id="UP000315471">
    <property type="component" value="Unassembled WGS sequence"/>
</dbReference>
<evidence type="ECO:0000256" key="4">
    <source>
        <dbReference type="ARBA" id="ARBA00023125"/>
    </source>
</evidence>
<feature type="DNA-binding region" description="OmpR/PhoB-type" evidence="7">
    <location>
        <begin position="140"/>
        <end position="239"/>
    </location>
</feature>
<dbReference type="CDD" id="cd00383">
    <property type="entry name" value="trans_reg_C"/>
    <property type="match status" value="1"/>
</dbReference>
<dbReference type="AlphaFoldDB" id="A0A5C6DLH9"/>
<evidence type="ECO:0000313" key="11">
    <source>
        <dbReference type="Proteomes" id="UP000315471"/>
    </source>
</evidence>
<evidence type="ECO:0000256" key="3">
    <source>
        <dbReference type="ARBA" id="ARBA00023015"/>
    </source>
</evidence>
<dbReference type="EMBL" id="SJPY01000008">
    <property type="protein sequence ID" value="TWU36667.1"/>
    <property type="molecule type" value="Genomic_DNA"/>
</dbReference>
<dbReference type="OrthoDB" id="272875at2"/>
<dbReference type="GO" id="GO:0000976">
    <property type="term" value="F:transcription cis-regulatory region binding"/>
    <property type="evidence" value="ECO:0007669"/>
    <property type="project" value="TreeGrafter"/>
</dbReference>
<evidence type="ECO:0000259" key="8">
    <source>
        <dbReference type="PROSITE" id="PS50110"/>
    </source>
</evidence>
<evidence type="ECO:0000256" key="1">
    <source>
        <dbReference type="ARBA" id="ARBA00022553"/>
    </source>
</evidence>
<dbReference type="InterPro" id="IPR039420">
    <property type="entry name" value="WalR-like"/>
</dbReference>
<dbReference type="Pfam" id="PF00072">
    <property type="entry name" value="Response_reg"/>
    <property type="match status" value="1"/>
</dbReference>
<sequence length="255" mass="28703">MTTPHILVVEDEKHLGVGIKYNLEAENYRVTLVVDGPTALRLVESGKESIDLIVLDLMLPGMSGYSVCQSIRQAGLTTPVLMLSARTLAEDRTRGFDVGANQYMSKPFELDELLSRIKNLLQIAAREPTKASSKKMVERVVEFQFGHTQVDFETHEVSVSGKSVRMTPKELRLLKYFAEHRGRVISRNELLSEVWGVSGNLQTRAVDQFIARLRKIIEPEPSLPIHLLTIRDAGYRFIAEPAEDERANRNNDTGD</sequence>
<proteinExistence type="predicted"/>
<dbReference type="InterPro" id="IPR011006">
    <property type="entry name" value="CheY-like_superfamily"/>
</dbReference>
<keyword evidence="11" id="KW-1185">Reference proteome</keyword>
<dbReference type="GO" id="GO:0000156">
    <property type="term" value="F:phosphorelay response regulator activity"/>
    <property type="evidence" value="ECO:0007669"/>
    <property type="project" value="TreeGrafter"/>
</dbReference>
<reference evidence="10 11" key="1">
    <citation type="submission" date="2019-02" db="EMBL/GenBank/DDBJ databases">
        <title>Deep-cultivation of Planctomycetes and their phenomic and genomic characterization uncovers novel biology.</title>
        <authorList>
            <person name="Wiegand S."/>
            <person name="Jogler M."/>
            <person name="Boedeker C."/>
            <person name="Pinto D."/>
            <person name="Vollmers J."/>
            <person name="Rivas-Marin E."/>
            <person name="Kohn T."/>
            <person name="Peeters S.H."/>
            <person name="Heuer A."/>
            <person name="Rast P."/>
            <person name="Oberbeckmann S."/>
            <person name="Bunk B."/>
            <person name="Jeske O."/>
            <person name="Meyerdierks A."/>
            <person name="Storesund J.E."/>
            <person name="Kallscheuer N."/>
            <person name="Luecker S."/>
            <person name="Lage O.M."/>
            <person name="Pohl T."/>
            <person name="Merkel B.J."/>
            <person name="Hornburger P."/>
            <person name="Mueller R.-W."/>
            <person name="Bruemmer F."/>
            <person name="Labrenz M."/>
            <person name="Spormann A.M."/>
            <person name="Op Den Camp H."/>
            <person name="Overmann J."/>
            <person name="Amann R."/>
            <person name="Jetten M.S.M."/>
            <person name="Mascher T."/>
            <person name="Medema M.H."/>
            <person name="Devos D.P."/>
            <person name="Kaster A.-K."/>
            <person name="Ovreas L."/>
            <person name="Rohde M."/>
            <person name="Galperin M.Y."/>
            <person name="Jogler C."/>
        </authorList>
    </citation>
    <scope>NUCLEOTIDE SEQUENCE [LARGE SCALE GENOMIC DNA]</scope>
    <source>
        <strain evidence="10 11">Q31b</strain>
    </source>
</reference>
<keyword evidence="4 7" id="KW-0238">DNA-binding</keyword>
<dbReference type="RefSeq" id="WP_146602062.1">
    <property type="nucleotide sequence ID" value="NZ_SJPY01000008.1"/>
</dbReference>
<dbReference type="SUPFAM" id="SSF52172">
    <property type="entry name" value="CheY-like"/>
    <property type="match status" value="1"/>
</dbReference>
<dbReference type="PROSITE" id="PS51755">
    <property type="entry name" value="OMPR_PHOB"/>
    <property type="match status" value="1"/>
</dbReference>